<dbReference type="RefSeq" id="WP_317226786.1">
    <property type="nucleotide sequence ID" value="NZ_JAWJEJ010000001.1"/>
</dbReference>
<comment type="caution">
    <text evidence="1">The sequence shown here is derived from an EMBL/GenBank/DDBJ whole genome shotgun (WGS) entry which is preliminary data.</text>
</comment>
<keyword evidence="2" id="KW-1185">Reference proteome</keyword>
<accession>A0ABU3Y8F3</accession>
<sequence length="164" mass="17978">MILALLALSPGLGAAPETGAFKGPGRACLMHSYVDLAEGETLKVESAGTESARFTLRTPHDKLQLIESEIIGGESYTSMAVTEDGQTRVFRSAGGRRTRHLFHGRTNYSPDEDRLTLILIGLRAKDATERASLIHRIHVAEPEPGSCNHSYRYGWDLISETIDK</sequence>
<gene>
    <name evidence="1" type="ORF">RZN05_11715</name>
</gene>
<proteinExistence type="predicted"/>
<evidence type="ECO:0000313" key="1">
    <source>
        <dbReference type="EMBL" id="MDV3457654.1"/>
    </source>
</evidence>
<dbReference type="Proteomes" id="UP001273531">
    <property type="component" value="Unassembled WGS sequence"/>
</dbReference>
<evidence type="ECO:0000313" key="2">
    <source>
        <dbReference type="Proteomes" id="UP001273531"/>
    </source>
</evidence>
<protein>
    <submittedName>
        <fullName evidence="1">Uncharacterized protein</fullName>
    </submittedName>
</protein>
<dbReference type="EMBL" id="JAWJEJ010000001">
    <property type="protein sequence ID" value="MDV3457654.1"/>
    <property type="molecule type" value="Genomic_DNA"/>
</dbReference>
<reference evidence="1 2" key="1">
    <citation type="submission" date="2023-10" db="EMBL/GenBank/DDBJ databases">
        <title>Sphingomonas sp. HF-S4 16S ribosomal RNA gene Genome sequencing and assembly.</title>
        <authorList>
            <person name="Lee H."/>
        </authorList>
    </citation>
    <scope>NUCLEOTIDE SEQUENCE [LARGE SCALE GENOMIC DNA]</scope>
    <source>
        <strain evidence="1 2">HF-S4</strain>
    </source>
</reference>
<organism evidence="1 2">
    <name type="scientific">Sphingomonas agrestis</name>
    <dbReference type="NCBI Taxonomy" id="3080540"/>
    <lineage>
        <taxon>Bacteria</taxon>
        <taxon>Pseudomonadati</taxon>
        <taxon>Pseudomonadota</taxon>
        <taxon>Alphaproteobacteria</taxon>
        <taxon>Sphingomonadales</taxon>
        <taxon>Sphingomonadaceae</taxon>
        <taxon>Sphingomonas</taxon>
    </lineage>
</organism>
<name>A0ABU3Y8F3_9SPHN</name>